<dbReference type="InterPro" id="IPR003018">
    <property type="entry name" value="GAF"/>
</dbReference>
<dbReference type="Pfam" id="PF13185">
    <property type="entry name" value="GAF_2"/>
    <property type="match status" value="2"/>
</dbReference>
<feature type="domain" description="GAF" evidence="2">
    <location>
        <begin position="201"/>
        <end position="350"/>
    </location>
</feature>
<dbReference type="SMART" id="SM00065">
    <property type="entry name" value="GAF"/>
    <property type="match status" value="2"/>
</dbReference>
<dbReference type="Gene3D" id="1.20.5.1930">
    <property type="match status" value="1"/>
</dbReference>
<dbReference type="SUPFAM" id="SSF55781">
    <property type="entry name" value="GAF domain-like"/>
    <property type="match status" value="2"/>
</dbReference>
<name>A0ABR9HXQ0_9PSEU</name>
<accession>A0ABR9HXQ0</accession>
<dbReference type="Gene3D" id="3.30.450.40">
    <property type="match status" value="2"/>
</dbReference>
<dbReference type="InterPro" id="IPR052016">
    <property type="entry name" value="Bact_Sigma-Reg"/>
</dbReference>
<dbReference type="PANTHER" id="PTHR43156">
    <property type="entry name" value="STAGE II SPORULATION PROTEIN E-RELATED"/>
    <property type="match status" value="1"/>
</dbReference>
<dbReference type="Pfam" id="PF07730">
    <property type="entry name" value="HisKA_3"/>
    <property type="match status" value="1"/>
</dbReference>
<keyword evidence="1" id="KW-0378">Hydrolase</keyword>
<dbReference type="InterPro" id="IPR011712">
    <property type="entry name" value="Sig_transdc_His_kin_sub3_dim/P"/>
</dbReference>
<evidence type="ECO:0000256" key="1">
    <source>
        <dbReference type="ARBA" id="ARBA00022801"/>
    </source>
</evidence>
<organism evidence="3 4">
    <name type="scientific">Amycolatopsis lexingtonensis</name>
    <dbReference type="NCBI Taxonomy" id="218822"/>
    <lineage>
        <taxon>Bacteria</taxon>
        <taxon>Bacillati</taxon>
        <taxon>Actinomycetota</taxon>
        <taxon>Actinomycetes</taxon>
        <taxon>Pseudonocardiales</taxon>
        <taxon>Pseudonocardiaceae</taxon>
        <taxon>Amycolatopsis</taxon>
    </lineage>
</organism>
<reference evidence="3 4" key="1">
    <citation type="submission" date="2020-10" db="EMBL/GenBank/DDBJ databases">
        <title>Sequencing the genomes of 1000 actinobacteria strains.</title>
        <authorList>
            <person name="Klenk H.-P."/>
        </authorList>
    </citation>
    <scope>NUCLEOTIDE SEQUENCE [LARGE SCALE GENOMIC DNA]</scope>
    <source>
        <strain evidence="3 4">DSM 44653</strain>
    </source>
</reference>
<dbReference type="PANTHER" id="PTHR43156:SF2">
    <property type="entry name" value="STAGE II SPORULATION PROTEIN E"/>
    <property type="match status" value="1"/>
</dbReference>
<keyword evidence="4" id="KW-1185">Reference proteome</keyword>
<dbReference type="InterPro" id="IPR029016">
    <property type="entry name" value="GAF-like_dom_sf"/>
</dbReference>
<feature type="domain" description="GAF" evidence="2">
    <location>
        <begin position="39"/>
        <end position="185"/>
    </location>
</feature>
<evidence type="ECO:0000259" key="2">
    <source>
        <dbReference type="SMART" id="SM00065"/>
    </source>
</evidence>
<dbReference type="EMBL" id="JADBEG010000001">
    <property type="protein sequence ID" value="MBE1495702.1"/>
    <property type="molecule type" value="Genomic_DNA"/>
</dbReference>
<protein>
    <submittedName>
        <fullName evidence="3">GAF domain-containing protein</fullName>
    </submittedName>
</protein>
<sequence>MELDQLLGQLVERAQEVMGTQGRLRGLLRASQVVAGDLDLPTLLRRIVEAARELLGARYAALGVIGSDGQLAEFVHVGMDEETVARVGRLPEGKGLLGAVVEDPRPIRLATIGDDPRSSGFPDEHPPMRSFLGVPIRVRGIVFGNLYLTECRHGEFTAEDEQLALALAATAGQAIDNARLYETARKQQEWLAASGAIMRELLSTGSGRPLELIAGHTLDLADADLVTVVRPDGERLRIEVAVGLGTEELAGSVLEPDGTMSGQVFTTGAPLLGSWLDRQARSDAADPLRAGLDAVMVVPLTGAGQVNGVLTAARKIGRPGFTADDLAMAAGFASQASVAIELADARAEQQRSELYDERDRIAVELHSDVVQRLYAIGLSLQTTAGAARSEVVARRVRTAIADLDSVITRIRDTVFELDDVLPRAAASVHDRVLEVLADVGAELGFTASTEFSGKLDAISPPELADELVTALREGLSLIARRTGAVSVQVAVRSAEGRLSVVLAHDGSPLAATPEEAPARIAELARRRGGASEVRERELVWWVPLSQS</sequence>
<proteinExistence type="predicted"/>
<dbReference type="RefSeq" id="WP_086864757.1">
    <property type="nucleotide sequence ID" value="NZ_JADBEG010000001.1"/>
</dbReference>
<evidence type="ECO:0000313" key="4">
    <source>
        <dbReference type="Proteomes" id="UP000631670"/>
    </source>
</evidence>
<gene>
    <name evidence="3" type="ORF">H4696_002802</name>
</gene>
<dbReference type="Proteomes" id="UP000631670">
    <property type="component" value="Unassembled WGS sequence"/>
</dbReference>
<comment type="caution">
    <text evidence="3">The sequence shown here is derived from an EMBL/GenBank/DDBJ whole genome shotgun (WGS) entry which is preliminary data.</text>
</comment>
<evidence type="ECO:0000313" key="3">
    <source>
        <dbReference type="EMBL" id="MBE1495702.1"/>
    </source>
</evidence>